<organism evidence="2 3">
    <name type="scientific">Paratrimastix pyriformis</name>
    <dbReference type="NCBI Taxonomy" id="342808"/>
    <lineage>
        <taxon>Eukaryota</taxon>
        <taxon>Metamonada</taxon>
        <taxon>Preaxostyla</taxon>
        <taxon>Paratrimastigidae</taxon>
        <taxon>Paratrimastix</taxon>
    </lineage>
</organism>
<evidence type="ECO:0000256" key="1">
    <source>
        <dbReference type="SAM" id="MobiDB-lite"/>
    </source>
</evidence>
<dbReference type="Proteomes" id="UP001141327">
    <property type="component" value="Unassembled WGS sequence"/>
</dbReference>
<feature type="region of interest" description="Disordered" evidence="1">
    <location>
        <begin position="363"/>
        <end position="420"/>
    </location>
</feature>
<feature type="compositionally biased region" description="Pro residues" evidence="1">
    <location>
        <begin position="120"/>
        <end position="144"/>
    </location>
</feature>
<proteinExistence type="predicted"/>
<reference evidence="2" key="1">
    <citation type="journal article" date="2022" name="bioRxiv">
        <title>Genomics of Preaxostyla Flagellates Illuminates Evolutionary Transitions and the Path Towards Mitochondrial Loss.</title>
        <authorList>
            <person name="Novak L.V.F."/>
            <person name="Treitli S.C."/>
            <person name="Pyrih J."/>
            <person name="Halakuc P."/>
            <person name="Pipaliya S.V."/>
            <person name="Vacek V."/>
            <person name="Brzon O."/>
            <person name="Soukal P."/>
            <person name="Eme L."/>
            <person name="Dacks J.B."/>
            <person name="Karnkowska A."/>
            <person name="Elias M."/>
            <person name="Hampl V."/>
        </authorList>
    </citation>
    <scope>NUCLEOTIDE SEQUENCE</scope>
    <source>
        <strain evidence="2">RCP-MX</strain>
    </source>
</reference>
<feature type="compositionally biased region" description="Pro residues" evidence="1">
    <location>
        <begin position="670"/>
        <end position="685"/>
    </location>
</feature>
<protein>
    <submittedName>
        <fullName evidence="2">Uncharacterized protein</fullName>
    </submittedName>
</protein>
<gene>
    <name evidence="2" type="ORF">PAPYR_2258</name>
</gene>
<feature type="region of interest" description="Disordered" evidence="1">
    <location>
        <begin position="466"/>
        <end position="705"/>
    </location>
</feature>
<feature type="compositionally biased region" description="Polar residues" evidence="1">
    <location>
        <begin position="722"/>
        <end position="732"/>
    </location>
</feature>
<evidence type="ECO:0000313" key="3">
    <source>
        <dbReference type="Proteomes" id="UP001141327"/>
    </source>
</evidence>
<feature type="compositionally biased region" description="Low complexity" evidence="1">
    <location>
        <begin position="561"/>
        <end position="595"/>
    </location>
</feature>
<feature type="compositionally biased region" description="Pro residues" evidence="1">
    <location>
        <begin position="196"/>
        <end position="212"/>
    </location>
</feature>
<feature type="compositionally biased region" description="Low complexity" evidence="1">
    <location>
        <begin position="375"/>
        <end position="390"/>
    </location>
</feature>
<feature type="region of interest" description="Disordered" evidence="1">
    <location>
        <begin position="720"/>
        <end position="871"/>
    </location>
</feature>
<keyword evidence="3" id="KW-1185">Reference proteome</keyword>
<name>A0ABQ8UPY3_9EUKA</name>
<evidence type="ECO:0000313" key="2">
    <source>
        <dbReference type="EMBL" id="KAJ4461229.1"/>
    </source>
</evidence>
<dbReference type="EMBL" id="JAPMOS010000008">
    <property type="protein sequence ID" value="KAJ4461229.1"/>
    <property type="molecule type" value="Genomic_DNA"/>
</dbReference>
<sequence length="900" mass="92979">MSRFRARYRNAINRVRRVYRTYAARIFLRRWRDYALLGRPSWFATTLCLAVCLQNMASRRNQPDPLPLATNSDCPSQHDPIWALISPGMSHHVHPPEDPAQLPPGRATHPSLSSIRTAYHPPPPGISPPPRRQPSTSPTPPLPAPAASAHPFQPSPSPAHSPPRSTLLRFPLRPHIRLDDPMLEGSGGPISSIPEDVPPQPLPTPPAAPGEPPVAQVTLTRWHNPLDPPLVRPLRETQLASSIRRHSPSPAPPASRRPATSTGARPAPTLAAGSLEDADQPPSSLTRPHTAPRVRVSLSSPPRDQETVQPAVPLLAMSRSQPLPALVPAGTGRLTPGTTTTPTASSATYVGLMYTQPLAKRIHHPNPTAAAPTEVSSAGVPSAGVPSAGGPSAGGPSAGGPSTGGSSTGGPTRGPAAVSMTLGTSTSISVSSPLVTSSAPVLASAIGTDSTFELSRTAAAQPTTMSLPSFPVLGAPPPAASALGGESWAERPAPATPGGASSTYGSLDEDEGEAYAEAGSPLSGCGDLGGDLDELTAFQQEAAPPPRPHPHPDLSQPAPQPQRQQQKQPELQPLPQFQEQPHEASAAAKAASPEEAMPRNPLVSPTSLIPLPQPQSQPQPPQPQPANSQVGSAPTRLPLRVSDLSDRRHPDLATRDLHLPAFGGSTSPQPAEPPLPAPGGSPPPATATVSLQAITSASGTSSTLSLSADTTLMLAPPADQALSLSLSPQPRQHQPRPALRPFPSVHSPPLSASTPPPIRLARASTPKLRPRNNGNGLGGPSAPSPIRPVGSPEHTPVRVLQATSPVKPRLVDMHGGLVSSGRTGTSSPHRVELRPVGSPQQPLAMPPGRSGAGGRGPRPELRPPPGSPAGLVAKEAALGQLAAAIRARKSRAASTAAVGL</sequence>
<feature type="compositionally biased region" description="Low complexity" evidence="1">
    <location>
        <begin position="693"/>
        <end position="705"/>
    </location>
</feature>
<accession>A0ABQ8UPY3</accession>
<feature type="region of interest" description="Disordered" evidence="1">
    <location>
        <begin position="86"/>
        <end position="343"/>
    </location>
</feature>
<feature type="compositionally biased region" description="Basic and acidic residues" evidence="1">
    <location>
        <begin position="643"/>
        <end position="658"/>
    </location>
</feature>
<feature type="compositionally biased region" description="Low complexity" evidence="1">
    <location>
        <begin position="328"/>
        <end position="343"/>
    </location>
</feature>
<feature type="compositionally biased region" description="Pro residues" evidence="1">
    <location>
        <begin position="611"/>
        <end position="624"/>
    </location>
</feature>
<comment type="caution">
    <text evidence="2">The sequence shown here is derived from an EMBL/GenBank/DDBJ whole genome shotgun (WGS) entry which is preliminary data.</text>
</comment>
<feature type="compositionally biased region" description="Gly residues" evidence="1">
    <location>
        <begin position="391"/>
        <end position="412"/>
    </location>
</feature>